<comment type="cofactor">
    <cofactor evidence="1">
        <name>Mg(2+)</name>
        <dbReference type="ChEBI" id="CHEBI:18420"/>
    </cofactor>
</comment>
<organism evidence="4 5">
    <name type="scientific">Psychrobacter pacificensis</name>
    <dbReference type="NCBI Taxonomy" id="112002"/>
    <lineage>
        <taxon>Bacteria</taxon>
        <taxon>Pseudomonadati</taxon>
        <taxon>Pseudomonadota</taxon>
        <taxon>Gammaproteobacteria</taxon>
        <taxon>Moraxellales</taxon>
        <taxon>Moraxellaceae</taxon>
        <taxon>Psychrobacter</taxon>
    </lineage>
</organism>
<evidence type="ECO:0000256" key="3">
    <source>
        <dbReference type="ARBA" id="ARBA00022842"/>
    </source>
</evidence>
<dbReference type="SUPFAM" id="SSF51621">
    <property type="entry name" value="Phosphoenolpyruvate/pyruvate domain"/>
    <property type="match status" value="1"/>
</dbReference>
<dbReference type="Proteomes" id="UP000198501">
    <property type="component" value="Unassembled WGS sequence"/>
</dbReference>
<dbReference type="PANTHER" id="PTHR32308">
    <property type="entry name" value="LYASE BETA SUBUNIT, PUTATIVE (AFU_ORTHOLOGUE AFUA_4G13030)-RELATED"/>
    <property type="match status" value="1"/>
</dbReference>
<evidence type="ECO:0000313" key="4">
    <source>
        <dbReference type="EMBL" id="SDD44511.1"/>
    </source>
</evidence>
<dbReference type="InterPro" id="IPR015813">
    <property type="entry name" value="Pyrv/PenolPyrv_kinase-like_dom"/>
</dbReference>
<evidence type="ECO:0000313" key="5">
    <source>
        <dbReference type="Proteomes" id="UP000198501"/>
    </source>
</evidence>
<evidence type="ECO:0000256" key="2">
    <source>
        <dbReference type="ARBA" id="ARBA00022723"/>
    </source>
</evidence>
<dbReference type="InterPro" id="IPR040442">
    <property type="entry name" value="Pyrv_kinase-like_dom_sf"/>
</dbReference>
<sequence>MIKYTLIKPSPLSSNAPKTVNAFGLSTTSAIERLPFIPLFMMPTMSDITNNESATYLDTQSYDTQSYVHLITERHAMVRPHTHHPYQLGASLYMPATRQDIWQVIKRDKLPTINSIIICLEDAVSNEDVELALERLRTLLGTWAEHVNSINDPSRAAAIHTQHPTRPLVFIRPRSPMMLQQLADYAHIDLIDGFVMPKVDMYSLSNWRMACQNLNADHLLMPTLETAALFNPRHNQELAIAFKEAFSQPVFALRIGGNDLFAALRLRRPKNSIVYDTPIGTLAYQLLGCFVPHGFYLTAPVFEYLDQPTLFMQELNHDVSLGLVGKTVIHPSQIALVQQAYCVPLSTLDEAQAILHSEAKAVFKYNNTMLEPATHRAWATEIVNRAEAFGTIDDGHNQYSSRM</sequence>
<name>A0A1G6UT92_9GAMM</name>
<dbReference type="GO" id="GO:0006107">
    <property type="term" value="P:oxaloacetate metabolic process"/>
    <property type="evidence" value="ECO:0007669"/>
    <property type="project" value="TreeGrafter"/>
</dbReference>
<keyword evidence="4" id="KW-0456">Lyase</keyword>
<keyword evidence="2" id="KW-0479">Metal-binding</keyword>
<dbReference type="AlphaFoldDB" id="A0A1G6UT92"/>
<dbReference type="InterPro" id="IPR039480">
    <property type="entry name" value="C-C_Bond_Lyase-like"/>
</dbReference>
<dbReference type="EMBL" id="FNAL01000002">
    <property type="protein sequence ID" value="SDD44511.1"/>
    <property type="molecule type" value="Genomic_DNA"/>
</dbReference>
<accession>A0A1G6UT92</accession>
<proteinExistence type="predicted"/>
<dbReference type="Pfam" id="PF15617">
    <property type="entry name" value="C-C_Bond_Lyase"/>
    <property type="match status" value="1"/>
</dbReference>
<protein>
    <submittedName>
        <fullName evidence="4">Citrate lyase beta subunit</fullName>
    </submittedName>
</protein>
<evidence type="ECO:0000256" key="1">
    <source>
        <dbReference type="ARBA" id="ARBA00001946"/>
    </source>
</evidence>
<dbReference type="GO" id="GO:0016829">
    <property type="term" value="F:lyase activity"/>
    <property type="evidence" value="ECO:0007669"/>
    <property type="project" value="UniProtKB-KW"/>
</dbReference>
<dbReference type="PANTHER" id="PTHR32308:SF10">
    <property type="entry name" value="CITRATE LYASE SUBUNIT BETA"/>
    <property type="match status" value="1"/>
</dbReference>
<gene>
    <name evidence="4" type="ORF">SAMN05660405_00299</name>
</gene>
<dbReference type="Gene3D" id="3.20.20.60">
    <property type="entry name" value="Phosphoenolpyruvate-binding domains"/>
    <property type="match status" value="1"/>
</dbReference>
<keyword evidence="3" id="KW-0460">Magnesium</keyword>
<dbReference type="GO" id="GO:0000287">
    <property type="term" value="F:magnesium ion binding"/>
    <property type="evidence" value="ECO:0007669"/>
    <property type="project" value="TreeGrafter"/>
</dbReference>
<reference evidence="4 5" key="1">
    <citation type="submission" date="2016-10" db="EMBL/GenBank/DDBJ databases">
        <authorList>
            <person name="de Groot N.N."/>
        </authorList>
    </citation>
    <scope>NUCLEOTIDE SEQUENCE [LARGE SCALE GENOMIC DNA]</scope>
    <source>
        <strain evidence="4 5">DSM 23406</strain>
    </source>
</reference>